<name>A0ABX6R2V5_9VIBR</name>
<dbReference type="EMBL" id="CP046268">
    <property type="protein sequence ID" value="QMV15682.1"/>
    <property type="molecule type" value="Genomic_DNA"/>
</dbReference>
<keyword evidence="2" id="KW-1003">Cell membrane</keyword>
<sequence>MMTSALEHIDPFTFTALRYGFAGIGLVVVLWLREGKKGFSLKNERIGVAWLLGTAAFLGFGYFVFLGQQMAGKTGALTASIMMATMPMLGILVNGVLRKVVPPTISIGLIIMSFFGVVTVITKGHYATLLDSPTSYKANALIVFGAFCWVIYTVGASFFPKWSPLKYTTLTTCLGMSSVLIINGILYIKGVVPIPTKSAFVFVIPQIIYVAIVASFIGVLCWNIGNKILTPLNGVLFMDIVPITAFSISAMMGIKPGFPEIAGACITGFALILNNLYLRYRSTPNDIGAAVVRNS</sequence>
<evidence type="ECO:0000256" key="1">
    <source>
        <dbReference type="ARBA" id="ARBA00004651"/>
    </source>
</evidence>
<feature type="transmembrane region" description="Helical" evidence="6">
    <location>
        <begin position="12"/>
        <end position="33"/>
    </location>
</feature>
<evidence type="ECO:0000256" key="5">
    <source>
        <dbReference type="ARBA" id="ARBA00023136"/>
    </source>
</evidence>
<dbReference type="PANTHER" id="PTHR42920:SF14">
    <property type="entry name" value="TRANSPORTER, DRUG_METABOLITE EXPORTER FAMILY"/>
    <property type="match status" value="1"/>
</dbReference>
<proteinExistence type="predicted"/>
<dbReference type="InterPro" id="IPR051258">
    <property type="entry name" value="Diverse_Substrate_Transporter"/>
</dbReference>
<evidence type="ECO:0000256" key="2">
    <source>
        <dbReference type="ARBA" id="ARBA00022475"/>
    </source>
</evidence>
<evidence type="ECO:0000259" key="7">
    <source>
        <dbReference type="Pfam" id="PF00892"/>
    </source>
</evidence>
<organism evidence="8 9">
    <name type="scientific">Vibrio spartinae</name>
    <dbReference type="NCBI Taxonomy" id="1918945"/>
    <lineage>
        <taxon>Bacteria</taxon>
        <taxon>Pseudomonadati</taxon>
        <taxon>Pseudomonadota</taxon>
        <taxon>Gammaproteobacteria</taxon>
        <taxon>Vibrionales</taxon>
        <taxon>Vibrionaceae</taxon>
        <taxon>Vibrio</taxon>
    </lineage>
</organism>
<feature type="transmembrane region" description="Helical" evidence="6">
    <location>
        <begin position="77"/>
        <end position="97"/>
    </location>
</feature>
<feature type="transmembrane region" description="Helical" evidence="6">
    <location>
        <begin position="200"/>
        <end position="222"/>
    </location>
</feature>
<keyword evidence="9" id="KW-1185">Reference proteome</keyword>
<comment type="subcellular location">
    <subcellularLocation>
        <location evidence="1">Cell membrane</location>
        <topology evidence="1">Multi-pass membrane protein</topology>
    </subcellularLocation>
</comment>
<keyword evidence="4 6" id="KW-1133">Transmembrane helix</keyword>
<evidence type="ECO:0000313" key="8">
    <source>
        <dbReference type="EMBL" id="QMV15682.1"/>
    </source>
</evidence>
<accession>A0ABX6R2V5</accession>
<feature type="domain" description="EamA" evidence="7">
    <location>
        <begin position="2"/>
        <end position="121"/>
    </location>
</feature>
<feature type="transmembrane region" description="Helical" evidence="6">
    <location>
        <begin position="167"/>
        <end position="188"/>
    </location>
</feature>
<keyword evidence="3 6" id="KW-0812">Transmembrane</keyword>
<evidence type="ECO:0000256" key="4">
    <source>
        <dbReference type="ARBA" id="ARBA00022989"/>
    </source>
</evidence>
<gene>
    <name evidence="8" type="ORF">Vspart_03026</name>
</gene>
<keyword evidence="5 6" id="KW-0472">Membrane</keyword>
<evidence type="ECO:0000256" key="6">
    <source>
        <dbReference type="SAM" id="Phobius"/>
    </source>
</evidence>
<evidence type="ECO:0000313" key="9">
    <source>
        <dbReference type="Proteomes" id="UP000515264"/>
    </source>
</evidence>
<feature type="transmembrane region" description="Helical" evidence="6">
    <location>
        <begin position="260"/>
        <end position="278"/>
    </location>
</feature>
<dbReference type="Proteomes" id="UP000515264">
    <property type="component" value="Chromosome 1"/>
</dbReference>
<feature type="transmembrane region" description="Helical" evidence="6">
    <location>
        <begin position="104"/>
        <end position="126"/>
    </location>
</feature>
<feature type="transmembrane region" description="Helical" evidence="6">
    <location>
        <begin position="234"/>
        <end position="254"/>
    </location>
</feature>
<protein>
    <submittedName>
        <fullName evidence="8">EamA-like transporter family protein</fullName>
    </submittedName>
</protein>
<evidence type="ECO:0000256" key="3">
    <source>
        <dbReference type="ARBA" id="ARBA00022692"/>
    </source>
</evidence>
<reference evidence="8 9" key="1">
    <citation type="journal article" date="2020" name="J. Nat. Prod.">
        <title>Genomics-Metabolomics Profiling Disclosed Marine Vibrio spartinae 3.6 as a Producer of a New Branched Side Chain Prodigiosin.</title>
        <authorList>
            <person name="Vitale G.A."/>
            <person name="Sciarretta M."/>
            <person name="Palma Esposito F."/>
            <person name="January G.G."/>
            <person name="Giaccio M."/>
            <person name="Bunk B."/>
            <person name="Sproer C."/>
            <person name="Bajerski F."/>
            <person name="Power D."/>
            <person name="Festa C."/>
            <person name="Monti M.C."/>
            <person name="D'Auria M.V."/>
            <person name="de Pascale D."/>
        </authorList>
    </citation>
    <scope>NUCLEOTIDE SEQUENCE [LARGE SCALE GENOMIC DNA]</scope>
    <source>
        <strain evidence="8 9">3.6</strain>
    </source>
</reference>
<feature type="transmembrane region" description="Helical" evidence="6">
    <location>
        <begin position="45"/>
        <end position="65"/>
    </location>
</feature>
<feature type="transmembrane region" description="Helical" evidence="6">
    <location>
        <begin position="138"/>
        <end position="160"/>
    </location>
</feature>
<dbReference type="InterPro" id="IPR000620">
    <property type="entry name" value="EamA_dom"/>
</dbReference>
<dbReference type="PANTHER" id="PTHR42920">
    <property type="entry name" value="OS03G0707200 PROTEIN-RELATED"/>
    <property type="match status" value="1"/>
</dbReference>
<feature type="domain" description="EamA" evidence="7">
    <location>
        <begin position="139"/>
        <end position="275"/>
    </location>
</feature>
<dbReference type="Pfam" id="PF00892">
    <property type="entry name" value="EamA"/>
    <property type="match status" value="2"/>
</dbReference>